<name>A0A9D1LTN6_9FIRM</name>
<dbReference type="Gene3D" id="3.90.1640.30">
    <property type="match status" value="1"/>
</dbReference>
<organism evidence="9 10">
    <name type="scientific">Candidatus Avimonoglobus intestinipullorum</name>
    <dbReference type="NCBI Taxonomy" id="2840699"/>
    <lineage>
        <taxon>Bacteria</taxon>
        <taxon>Bacillati</taxon>
        <taxon>Bacillota</taxon>
        <taxon>Clostridia</taxon>
        <taxon>Eubacteriales</taxon>
        <taxon>Candidatus Avimonoglobus</taxon>
    </lineage>
</organism>
<keyword evidence="3" id="KW-0540">Nuclease</keyword>
<evidence type="ECO:0000313" key="9">
    <source>
        <dbReference type="EMBL" id="HIU47898.1"/>
    </source>
</evidence>
<keyword evidence="5 9" id="KW-0269">Exonuclease</keyword>
<dbReference type="Pfam" id="PF17768">
    <property type="entry name" value="RecJ_OB"/>
    <property type="match status" value="1"/>
</dbReference>
<evidence type="ECO:0000256" key="5">
    <source>
        <dbReference type="ARBA" id="ARBA00022839"/>
    </source>
</evidence>
<dbReference type="EMBL" id="DVND01000019">
    <property type="protein sequence ID" value="HIU47898.1"/>
    <property type="molecule type" value="Genomic_DNA"/>
</dbReference>
<evidence type="ECO:0000256" key="1">
    <source>
        <dbReference type="ARBA" id="ARBA00005915"/>
    </source>
</evidence>
<feature type="domain" description="DDH" evidence="6">
    <location>
        <begin position="82"/>
        <end position="233"/>
    </location>
</feature>
<dbReference type="GO" id="GO:0006310">
    <property type="term" value="P:DNA recombination"/>
    <property type="evidence" value="ECO:0007669"/>
    <property type="project" value="InterPro"/>
</dbReference>
<keyword evidence="4" id="KW-0378">Hydrolase</keyword>
<feature type="domain" description="RecJ OB" evidence="8">
    <location>
        <begin position="458"/>
        <end position="564"/>
    </location>
</feature>
<sequence>MQNKIWRYKNSGLTTEKISAFAQQNHVPHVIAAILLNRGIQTEAQVKAYLQKSLECVHNPNLLNDMEQAAARILTAINNHEKIVIYGDYDVDGITSTALLYKFLKKEGADVEYYIPDRLSEGYGINIMAINKISRSGAKLLITVDCGITAVGEIELAKAQKMDVIVTDHHTCKEKLPDATAVINPKRPDSTYPFDALAGVGVAFKLALAVTMALGKSTKACFDEYVELAAIGTIADVVTLLDENRVIVDRGLKQLQHTGNVGIKALIDVAGVKNIDASAVAFFLSPRLNAAGRLGAAQSAVQLLLCEDAQEAYLAAQNLNEENRQRQMTEQKILEEAQAMIAGDPNFELKKVIVLAKEGWHHGVIGIVASRLCEKFTKPCILLACENGVAKGSGRSVGSFNLFEALSACEDLLTNFGGHAMAAGVGLNTTELDAFAAKINKYADAHMAPEDLVKQIDIDCSISPSSITLENARLLLHLEPFGMGNEKPVFASRGLRIHAINTMGIDNKHLRVRLSHKNKNIQAVGFHMGAYSAGFKEGDLVDIVYTMDINSYQGNEQVQLLLKDIKHSGRG</sequence>
<proteinExistence type="inferred from homology"/>
<protein>
    <recommendedName>
        <fullName evidence="2">Single-stranded-DNA-specific exonuclease RecJ</fullName>
    </recommendedName>
</protein>
<dbReference type="GO" id="GO:0008409">
    <property type="term" value="F:5'-3' exonuclease activity"/>
    <property type="evidence" value="ECO:0007669"/>
    <property type="project" value="InterPro"/>
</dbReference>
<dbReference type="PANTHER" id="PTHR30255">
    <property type="entry name" value="SINGLE-STRANDED-DNA-SPECIFIC EXONUCLEASE RECJ"/>
    <property type="match status" value="1"/>
</dbReference>
<evidence type="ECO:0000259" key="7">
    <source>
        <dbReference type="Pfam" id="PF02272"/>
    </source>
</evidence>
<dbReference type="InterPro" id="IPR004610">
    <property type="entry name" value="RecJ"/>
</dbReference>
<dbReference type="Proteomes" id="UP000824111">
    <property type="component" value="Unassembled WGS sequence"/>
</dbReference>
<accession>A0A9D1LTN6</accession>
<dbReference type="InterPro" id="IPR003156">
    <property type="entry name" value="DHHA1_dom"/>
</dbReference>
<comment type="caution">
    <text evidence="9">The sequence shown here is derived from an EMBL/GenBank/DDBJ whole genome shotgun (WGS) entry which is preliminary data.</text>
</comment>
<evidence type="ECO:0000256" key="4">
    <source>
        <dbReference type="ARBA" id="ARBA00022801"/>
    </source>
</evidence>
<reference evidence="9" key="1">
    <citation type="submission" date="2020-10" db="EMBL/GenBank/DDBJ databases">
        <authorList>
            <person name="Gilroy R."/>
        </authorList>
    </citation>
    <scope>NUCLEOTIDE SEQUENCE</scope>
    <source>
        <strain evidence="9">ChiSjej4B22-9803</strain>
    </source>
</reference>
<dbReference type="PANTHER" id="PTHR30255:SF2">
    <property type="entry name" value="SINGLE-STRANDED-DNA-SPECIFIC EXONUCLEASE RECJ"/>
    <property type="match status" value="1"/>
</dbReference>
<dbReference type="InterPro" id="IPR051673">
    <property type="entry name" value="SSDNA_exonuclease_RecJ"/>
</dbReference>
<gene>
    <name evidence="9" type="primary">recJ</name>
    <name evidence="9" type="ORF">IAB04_00885</name>
</gene>
<evidence type="ECO:0000259" key="8">
    <source>
        <dbReference type="Pfam" id="PF17768"/>
    </source>
</evidence>
<dbReference type="InterPro" id="IPR041122">
    <property type="entry name" value="RecJ_OB"/>
</dbReference>
<dbReference type="Pfam" id="PF02272">
    <property type="entry name" value="DHHA1"/>
    <property type="match status" value="1"/>
</dbReference>
<evidence type="ECO:0000259" key="6">
    <source>
        <dbReference type="Pfam" id="PF01368"/>
    </source>
</evidence>
<evidence type="ECO:0000256" key="2">
    <source>
        <dbReference type="ARBA" id="ARBA00019841"/>
    </source>
</evidence>
<dbReference type="Gene3D" id="3.10.310.30">
    <property type="match status" value="1"/>
</dbReference>
<dbReference type="InterPro" id="IPR038763">
    <property type="entry name" value="DHH_sf"/>
</dbReference>
<evidence type="ECO:0000256" key="3">
    <source>
        <dbReference type="ARBA" id="ARBA00022722"/>
    </source>
</evidence>
<dbReference type="GO" id="GO:0006281">
    <property type="term" value="P:DNA repair"/>
    <property type="evidence" value="ECO:0007669"/>
    <property type="project" value="InterPro"/>
</dbReference>
<dbReference type="InterPro" id="IPR001667">
    <property type="entry name" value="DDH_dom"/>
</dbReference>
<comment type="similarity">
    <text evidence="1">Belongs to the RecJ family.</text>
</comment>
<dbReference type="NCBIfam" id="TIGR00644">
    <property type="entry name" value="recJ"/>
    <property type="match status" value="1"/>
</dbReference>
<dbReference type="AlphaFoldDB" id="A0A9D1LTN6"/>
<reference evidence="9" key="2">
    <citation type="journal article" date="2021" name="PeerJ">
        <title>Extensive microbial diversity within the chicken gut microbiome revealed by metagenomics and culture.</title>
        <authorList>
            <person name="Gilroy R."/>
            <person name="Ravi A."/>
            <person name="Getino M."/>
            <person name="Pursley I."/>
            <person name="Horton D.L."/>
            <person name="Alikhan N.F."/>
            <person name="Baker D."/>
            <person name="Gharbi K."/>
            <person name="Hall N."/>
            <person name="Watson M."/>
            <person name="Adriaenssens E.M."/>
            <person name="Foster-Nyarko E."/>
            <person name="Jarju S."/>
            <person name="Secka A."/>
            <person name="Antonio M."/>
            <person name="Oren A."/>
            <person name="Chaudhuri R.R."/>
            <person name="La Ragione R."/>
            <person name="Hildebrand F."/>
            <person name="Pallen M.J."/>
        </authorList>
    </citation>
    <scope>NUCLEOTIDE SEQUENCE</scope>
    <source>
        <strain evidence="9">ChiSjej4B22-9803</strain>
    </source>
</reference>
<dbReference type="GO" id="GO:0003676">
    <property type="term" value="F:nucleic acid binding"/>
    <property type="evidence" value="ECO:0007669"/>
    <property type="project" value="InterPro"/>
</dbReference>
<dbReference type="Pfam" id="PF01368">
    <property type="entry name" value="DHH"/>
    <property type="match status" value="1"/>
</dbReference>
<dbReference type="SUPFAM" id="SSF64182">
    <property type="entry name" value="DHH phosphoesterases"/>
    <property type="match status" value="1"/>
</dbReference>
<evidence type="ECO:0000313" key="10">
    <source>
        <dbReference type="Proteomes" id="UP000824111"/>
    </source>
</evidence>
<feature type="domain" description="DHHA1" evidence="7">
    <location>
        <begin position="350"/>
        <end position="443"/>
    </location>
</feature>